<dbReference type="EMBL" id="KN846990">
    <property type="protein sequence ID" value="KIW91921.1"/>
    <property type="molecule type" value="Genomic_DNA"/>
</dbReference>
<reference evidence="2" key="1">
    <citation type="submission" date="2015-01" db="EMBL/GenBank/DDBJ databases">
        <title>The Genome Sequence of Cladophialophora bantiana CBS 173.52.</title>
        <authorList>
            <consortium name="The Broad Institute Genomics Platform"/>
            <person name="Cuomo C."/>
            <person name="de Hoog S."/>
            <person name="Gorbushina A."/>
            <person name="Stielow B."/>
            <person name="Teixiera M."/>
            <person name="Abouelleil A."/>
            <person name="Chapman S.B."/>
            <person name="Priest M."/>
            <person name="Young S.K."/>
            <person name="Wortman J."/>
            <person name="Nusbaum C."/>
            <person name="Birren B."/>
        </authorList>
    </citation>
    <scope>NUCLEOTIDE SEQUENCE [LARGE SCALE GENOMIC DNA]</scope>
    <source>
        <strain evidence="2">CBS 173.52</strain>
    </source>
</reference>
<gene>
    <name evidence="2" type="ORF">Z519_07891</name>
</gene>
<evidence type="ECO:0000313" key="2">
    <source>
        <dbReference type="EMBL" id="KIW91921.1"/>
    </source>
</evidence>
<evidence type="ECO:0000313" key="3">
    <source>
        <dbReference type="Proteomes" id="UP000053789"/>
    </source>
</evidence>
<feature type="compositionally biased region" description="Polar residues" evidence="1">
    <location>
        <begin position="275"/>
        <end position="302"/>
    </location>
</feature>
<proteinExistence type="predicted"/>
<feature type="compositionally biased region" description="Basic and acidic residues" evidence="1">
    <location>
        <begin position="257"/>
        <end position="273"/>
    </location>
</feature>
<dbReference type="VEuPathDB" id="FungiDB:Z519_07891"/>
<dbReference type="OrthoDB" id="4225223at2759"/>
<feature type="compositionally biased region" description="Low complexity" evidence="1">
    <location>
        <begin position="351"/>
        <end position="362"/>
    </location>
</feature>
<feature type="region of interest" description="Disordered" evidence="1">
    <location>
        <begin position="412"/>
        <end position="431"/>
    </location>
</feature>
<dbReference type="AlphaFoldDB" id="A0A0D2EPM8"/>
<dbReference type="Proteomes" id="UP000053789">
    <property type="component" value="Unassembled WGS sequence"/>
</dbReference>
<name>A0A0D2EPM8_CLAB1</name>
<keyword evidence="3" id="KW-1185">Reference proteome</keyword>
<dbReference type="RefSeq" id="XP_016618590.1">
    <property type="nucleotide sequence ID" value="XM_016765621.1"/>
</dbReference>
<dbReference type="GeneID" id="27700819"/>
<evidence type="ECO:0000256" key="1">
    <source>
        <dbReference type="SAM" id="MobiDB-lite"/>
    </source>
</evidence>
<accession>A0A0D2EPM8</accession>
<feature type="region of interest" description="Disordered" evidence="1">
    <location>
        <begin position="478"/>
        <end position="498"/>
    </location>
</feature>
<protein>
    <submittedName>
        <fullName evidence="2">Uncharacterized protein</fullName>
    </submittedName>
</protein>
<feature type="compositionally biased region" description="Polar residues" evidence="1">
    <location>
        <begin position="479"/>
        <end position="498"/>
    </location>
</feature>
<feature type="compositionally biased region" description="Low complexity" evidence="1">
    <location>
        <begin position="206"/>
        <end position="215"/>
    </location>
</feature>
<organism evidence="2 3">
    <name type="scientific">Cladophialophora bantiana (strain ATCC 10958 / CBS 173.52 / CDC B-1940 / NIH 8579)</name>
    <name type="common">Xylohypha bantiana</name>
    <dbReference type="NCBI Taxonomy" id="1442370"/>
    <lineage>
        <taxon>Eukaryota</taxon>
        <taxon>Fungi</taxon>
        <taxon>Dikarya</taxon>
        <taxon>Ascomycota</taxon>
        <taxon>Pezizomycotina</taxon>
        <taxon>Eurotiomycetes</taxon>
        <taxon>Chaetothyriomycetidae</taxon>
        <taxon>Chaetothyriales</taxon>
        <taxon>Herpotrichiellaceae</taxon>
        <taxon>Cladophialophora</taxon>
    </lineage>
</organism>
<dbReference type="HOGENOM" id="CLU_550926_0_0_1"/>
<feature type="compositionally biased region" description="Basic and acidic residues" evidence="1">
    <location>
        <begin position="318"/>
        <end position="327"/>
    </location>
</feature>
<feature type="region of interest" description="Disordered" evidence="1">
    <location>
        <begin position="201"/>
        <end position="389"/>
    </location>
</feature>
<sequence length="498" mass="55284">MASIGIQLVLKQISQNDVQPGYLISNQNELAPRIFTSNTADLSAPIESTSRTPEAGFRVDKPLPLEPFEGKRRSSSVYSTDTTITNIIRMYSGYRELDDNPPLPTLHHPQAYRDTVAPLLIRRLSLSQSPSPPLMVAPREAASILSLRSVAAYTNGVSSNKTAPSFAEFSRQLQQRRTELVSPLSMSSAEVHRQAAYDRLAPPSPQVSSVGQSISLSQTPPLPDAMSGTISDTEGSDLLPPPLGLSSSSLPSPPYDDWEKPAEFDPARHHEPIGEQSQQHSSGKGWSQNWLEDEFVSQSPESTPVELQPRKSFRLRRSSTEQERERVISYAEAKYPSMKRDGAKRKTLHNSSARSSVQQSVSHLVRSLSRKGAQVNKEGPGQDSLPRERQLAIPSTPYQVYGAEVFSNKLQKKQQKEAQQAQRKRQRGKPVSLVTAYQNSQSQIVGVFEGAKRKLRRKSSQNRQRKLKESIIIVGPAKTTRSVNPMDQSTVDNENSWI</sequence>